<dbReference type="EMBL" id="SEKV01000397">
    <property type="protein sequence ID" value="TFY57858.1"/>
    <property type="molecule type" value="Genomic_DNA"/>
</dbReference>
<reference evidence="2 3" key="1">
    <citation type="submission" date="2019-01" db="EMBL/GenBank/DDBJ databases">
        <title>Genome sequencing of the rare red list fungi Fomitopsis rosea.</title>
        <authorList>
            <person name="Buettner E."/>
            <person name="Kellner H."/>
        </authorList>
    </citation>
    <scope>NUCLEOTIDE SEQUENCE [LARGE SCALE GENOMIC DNA]</scope>
    <source>
        <strain evidence="2 3">DSM 105464</strain>
    </source>
</reference>
<name>A0A4Y9Y7I0_9APHY</name>
<feature type="compositionally biased region" description="Low complexity" evidence="1">
    <location>
        <begin position="252"/>
        <end position="263"/>
    </location>
</feature>
<dbReference type="AlphaFoldDB" id="A0A4Y9Y7I0"/>
<dbReference type="Proteomes" id="UP000298390">
    <property type="component" value="Unassembled WGS sequence"/>
</dbReference>
<feature type="compositionally biased region" description="Low complexity" evidence="1">
    <location>
        <begin position="179"/>
        <end position="201"/>
    </location>
</feature>
<protein>
    <submittedName>
        <fullName evidence="2">Uncharacterized protein</fullName>
    </submittedName>
</protein>
<evidence type="ECO:0000256" key="1">
    <source>
        <dbReference type="SAM" id="MobiDB-lite"/>
    </source>
</evidence>
<comment type="caution">
    <text evidence="2">The sequence shown here is derived from an EMBL/GenBank/DDBJ whole genome shotgun (WGS) entry which is preliminary data.</text>
</comment>
<feature type="region of interest" description="Disordered" evidence="1">
    <location>
        <begin position="158"/>
        <end position="315"/>
    </location>
</feature>
<evidence type="ECO:0000313" key="2">
    <source>
        <dbReference type="EMBL" id="TFY57858.1"/>
    </source>
</evidence>
<proteinExistence type="predicted"/>
<sequence>MAYVPIAQQVYGEGFQQPAGVPGLGYNVPYDPHAHAWQLLSHPEGFDAIVDLATPRAIIDRLLATGRGTRAVAEALDPRGLANMLMSTPEGVAAVEAVTTQRRRRTRRRINHVVNNVTRTSDWRQDPDWEGGIPRPERQQDPEPVSINEFIDVDAGAEMSDSSVAGPSEAGPSRRVTDPSNSSGPSGASGSGAAEAPSTPSRGTKRVRAEEDLQDDEAGSSTENRRLVRRRLGEPSAVRLRRPTPAPPEFLSSARAGAGASEAVPSTPAADDLELPPSRAPTPDLVPDTGSASATLGDSEEEAPAEPSRGAAEES</sequence>
<evidence type="ECO:0000313" key="3">
    <source>
        <dbReference type="Proteomes" id="UP000298390"/>
    </source>
</evidence>
<gene>
    <name evidence="2" type="ORF">EVJ58_g6773</name>
</gene>
<accession>A0A4Y9Y7I0</accession>
<feature type="region of interest" description="Disordered" evidence="1">
    <location>
        <begin position="118"/>
        <end position="145"/>
    </location>
</feature>
<organism evidence="2 3">
    <name type="scientific">Rhodofomes roseus</name>
    <dbReference type="NCBI Taxonomy" id="34475"/>
    <lineage>
        <taxon>Eukaryota</taxon>
        <taxon>Fungi</taxon>
        <taxon>Dikarya</taxon>
        <taxon>Basidiomycota</taxon>
        <taxon>Agaricomycotina</taxon>
        <taxon>Agaricomycetes</taxon>
        <taxon>Polyporales</taxon>
        <taxon>Rhodofomes</taxon>
    </lineage>
</organism>